<reference evidence="5 6" key="1">
    <citation type="submission" date="2019-09" db="EMBL/GenBank/DDBJ databases">
        <title>Bird 10,000 Genomes (B10K) Project - Family phase.</title>
        <authorList>
            <person name="Zhang G."/>
        </authorList>
    </citation>
    <scope>NUCLEOTIDE SEQUENCE [LARGE SCALE GENOMIC DNA]</scope>
    <source>
        <strain evidence="5">B10K-DU-001-36</strain>
        <tissue evidence="5">Muscle</tissue>
    </source>
</reference>
<comment type="caution">
    <text evidence="5">The sequence shown here is derived from an EMBL/GenBank/DDBJ whole genome shotgun (WGS) entry which is preliminary data.</text>
</comment>
<dbReference type="PANTHER" id="PTHR16186:SF11">
    <property type="entry name" value="SIGNAL-TRANSDUCING ADAPTOR PROTEIN 2"/>
    <property type="match status" value="1"/>
</dbReference>
<dbReference type="Proteomes" id="UP000549157">
    <property type="component" value="Unassembled WGS sequence"/>
</dbReference>
<name>A0A7L2KJQ9_9PASS</name>
<keyword evidence="6" id="KW-1185">Reference proteome</keyword>
<dbReference type="Gene3D" id="2.30.29.30">
    <property type="entry name" value="Pleckstrin-homology domain (PH domain)/Phosphotyrosine-binding domain (PTB)"/>
    <property type="match status" value="1"/>
</dbReference>
<feature type="non-terminal residue" evidence="5">
    <location>
        <position position="218"/>
    </location>
</feature>
<dbReference type="EMBL" id="VWYL01015501">
    <property type="protein sequence ID" value="NXR36208.1"/>
    <property type="molecule type" value="Genomic_DNA"/>
</dbReference>
<dbReference type="InterPro" id="IPR000980">
    <property type="entry name" value="SH2"/>
</dbReference>
<dbReference type="Gene3D" id="3.30.505.10">
    <property type="entry name" value="SH2 domain"/>
    <property type="match status" value="1"/>
</dbReference>
<feature type="region of interest" description="Disordered" evidence="3">
    <location>
        <begin position="21"/>
        <end position="55"/>
    </location>
</feature>
<keyword evidence="1 2" id="KW-0727">SH2 domain</keyword>
<evidence type="ECO:0000313" key="5">
    <source>
        <dbReference type="EMBL" id="NXR36208.1"/>
    </source>
</evidence>
<gene>
    <name evidence="5" type="primary">Stap2</name>
    <name evidence="5" type="ORF">ZOSHYP_R15671</name>
</gene>
<evidence type="ECO:0000313" key="6">
    <source>
        <dbReference type="Proteomes" id="UP000549157"/>
    </source>
</evidence>
<dbReference type="OrthoDB" id="6086001at2759"/>
<dbReference type="SUPFAM" id="SSF55550">
    <property type="entry name" value="SH2 domain"/>
    <property type="match status" value="1"/>
</dbReference>
<feature type="non-terminal residue" evidence="5">
    <location>
        <position position="1"/>
    </location>
</feature>
<dbReference type="InterPro" id="IPR011993">
    <property type="entry name" value="PH-like_dom_sf"/>
</dbReference>
<accession>A0A7L2KJQ9</accession>
<feature type="domain" description="SH2" evidence="4">
    <location>
        <begin position="119"/>
        <end position="218"/>
    </location>
</feature>
<dbReference type="AlphaFoldDB" id="A0A7L2KJQ9"/>
<evidence type="ECO:0000256" key="3">
    <source>
        <dbReference type="SAM" id="MobiDB-lite"/>
    </source>
</evidence>
<proteinExistence type="predicted"/>
<dbReference type="InterPro" id="IPR036860">
    <property type="entry name" value="SH2_dom_sf"/>
</dbReference>
<sequence>QGYRRVWAGLRGLRLAFYEGPQEQQGMQRDLGPGLGAAEPRVGAPGHRPPSCPRVPRQVESWETQEMWRGFILTMSKKKLPPDLELLPGHIFQLLEALREERRDSAATPGTSLASGTPVCYFEVTRAEAERLLERSVGRGNLLLRPGGHGPGVSVTTRQELDGTPLLRHYRVRREAQGYVIDVDTPHRCSSLAEVVQFFVRSSQGSLQPLDPEYSSSL</sequence>
<evidence type="ECO:0000259" key="4">
    <source>
        <dbReference type="PROSITE" id="PS50001"/>
    </source>
</evidence>
<evidence type="ECO:0000256" key="1">
    <source>
        <dbReference type="ARBA" id="ARBA00022999"/>
    </source>
</evidence>
<dbReference type="PANTHER" id="PTHR16186">
    <property type="entry name" value="SIGNAL-TRANSDUCING ADAPTOR PROTEIN-RELATED"/>
    <property type="match status" value="1"/>
</dbReference>
<organism evidence="5 6">
    <name type="scientific">Zosterops hypoxanthus</name>
    <dbReference type="NCBI Taxonomy" id="2485327"/>
    <lineage>
        <taxon>Eukaryota</taxon>
        <taxon>Metazoa</taxon>
        <taxon>Chordata</taxon>
        <taxon>Craniata</taxon>
        <taxon>Vertebrata</taxon>
        <taxon>Euteleostomi</taxon>
        <taxon>Archelosauria</taxon>
        <taxon>Archosauria</taxon>
        <taxon>Dinosauria</taxon>
        <taxon>Saurischia</taxon>
        <taxon>Theropoda</taxon>
        <taxon>Coelurosauria</taxon>
        <taxon>Aves</taxon>
        <taxon>Neognathae</taxon>
        <taxon>Neoaves</taxon>
        <taxon>Telluraves</taxon>
        <taxon>Australaves</taxon>
        <taxon>Passeriformes</taxon>
        <taxon>Sylvioidea</taxon>
        <taxon>Zosteropidae</taxon>
        <taxon>Zosterops</taxon>
    </lineage>
</organism>
<dbReference type="InterPro" id="IPR039111">
    <property type="entry name" value="STAP1/STAP2"/>
</dbReference>
<evidence type="ECO:0000256" key="2">
    <source>
        <dbReference type="PROSITE-ProRule" id="PRU00191"/>
    </source>
</evidence>
<dbReference type="GO" id="GO:0035591">
    <property type="term" value="F:signaling adaptor activity"/>
    <property type="evidence" value="ECO:0007669"/>
    <property type="project" value="InterPro"/>
</dbReference>
<protein>
    <submittedName>
        <fullName evidence="5">STAP2 protein</fullName>
    </submittedName>
</protein>
<dbReference type="PROSITE" id="PS50001">
    <property type="entry name" value="SH2"/>
    <property type="match status" value="1"/>
</dbReference>